<keyword evidence="3" id="KW-0238">DNA-binding</keyword>
<dbReference type="RefSeq" id="WP_142492352.1">
    <property type="nucleotide sequence ID" value="NZ_FXTO01000004.1"/>
</dbReference>
<dbReference type="InterPro" id="IPR005119">
    <property type="entry name" value="LysR_subst-bd"/>
</dbReference>
<dbReference type="CDD" id="cd08411">
    <property type="entry name" value="PBP2_OxyR"/>
    <property type="match status" value="1"/>
</dbReference>
<dbReference type="SUPFAM" id="SSF53850">
    <property type="entry name" value="Periplasmic binding protein-like II"/>
    <property type="match status" value="1"/>
</dbReference>
<keyword evidence="2" id="KW-0805">Transcription regulation</keyword>
<evidence type="ECO:0000256" key="5">
    <source>
        <dbReference type="ARBA" id="ARBA00023163"/>
    </source>
</evidence>
<dbReference type="Pfam" id="PF00126">
    <property type="entry name" value="HTH_1"/>
    <property type="match status" value="1"/>
</dbReference>
<evidence type="ECO:0000256" key="4">
    <source>
        <dbReference type="ARBA" id="ARBA00023159"/>
    </source>
</evidence>
<evidence type="ECO:0000256" key="3">
    <source>
        <dbReference type="ARBA" id="ARBA00023125"/>
    </source>
</evidence>
<sequence>MNITLRQLSYFNALAQHRNFGRAAESVHISQPALSVQIKELETSLGGALVERQARDVLLTPFGRRILAQTRKVLEDVRVLEEAARWKGGLSGRLALGVIPTIAPYLLPGALAALRAGDIHLDVQIQEGKTLRLIEALKAGMLDAAVMALPAGEPGLVEEPLFEDRFLLAGTAARLTSAGNPETLRPTELEPGHLLLLEDGHCLTEQALEVCGRDRENAQINMGASSLATLSRLVAAGFGLTLMPEMAALSERRAAPDMQLMRFSGPEPFRTIGLVRRASSIDDGWFSDLAGVLRQTGQALIGELRQSDVA</sequence>
<evidence type="ECO:0000313" key="7">
    <source>
        <dbReference type="EMBL" id="SMO50413.1"/>
    </source>
</evidence>
<dbReference type="SUPFAM" id="SSF46785">
    <property type="entry name" value="Winged helix' DNA-binding domain"/>
    <property type="match status" value="1"/>
</dbReference>
<dbReference type="Gene3D" id="3.40.190.10">
    <property type="entry name" value="Periplasmic binding protein-like II"/>
    <property type="match status" value="2"/>
</dbReference>
<keyword evidence="4" id="KW-0010">Activator</keyword>
<dbReference type="PRINTS" id="PR00039">
    <property type="entry name" value="HTHLYSR"/>
</dbReference>
<dbReference type="GO" id="GO:0003700">
    <property type="term" value="F:DNA-binding transcription factor activity"/>
    <property type="evidence" value="ECO:0007669"/>
    <property type="project" value="InterPro"/>
</dbReference>
<dbReference type="PROSITE" id="PS50931">
    <property type="entry name" value="HTH_LYSR"/>
    <property type="match status" value="1"/>
</dbReference>
<reference evidence="7 8" key="1">
    <citation type="submission" date="2017-05" db="EMBL/GenBank/DDBJ databases">
        <authorList>
            <person name="Varghese N."/>
            <person name="Submissions S."/>
        </authorList>
    </citation>
    <scope>NUCLEOTIDE SEQUENCE [LARGE SCALE GENOMIC DNA]</scope>
    <source>
        <strain evidence="7 8">DSM 29506</strain>
    </source>
</reference>
<evidence type="ECO:0000259" key="6">
    <source>
        <dbReference type="PROSITE" id="PS50931"/>
    </source>
</evidence>
<name>A0A521BTE1_9RHOB</name>
<dbReference type="Pfam" id="PF03466">
    <property type="entry name" value="LysR_substrate"/>
    <property type="match status" value="1"/>
</dbReference>
<dbReference type="InterPro" id="IPR000847">
    <property type="entry name" value="LysR_HTH_N"/>
</dbReference>
<dbReference type="OrthoDB" id="9775392at2"/>
<proteinExistence type="inferred from homology"/>
<dbReference type="GO" id="GO:0032993">
    <property type="term" value="C:protein-DNA complex"/>
    <property type="evidence" value="ECO:0007669"/>
    <property type="project" value="TreeGrafter"/>
</dbReference>
<dbReference type="InterPro" id="IPR036388">
    <property type="entry name" value="WH-like_DNA-bd_sf"/>
</dbReference>
<evidence type="ECO:0000256" key="1">
    <source>
        <dbReference type="ARBA" id="ARBA00009437"/>
    </source>
</evidence>
<evidence type="ECO:0000256" key="2">
    <source>
        <dbReference type="ARBA" id="ARBA00023015"/>
    </source>
</evidence>
<comment type="similarity">
    <text evidence="1">Belongs to the LysR transcriptional regulatory family.</text>
</comment>
<dbReference type="PANTHER" id="PTHR30346">
    <property type="entry name" value="TRANSCRIPTIONAL DUAL REGULATOR HCAR-RELATED"/>
    <property type="match status" value="1"/>
</dbReference>
<organism evidence="7 8">
    <name type="scientific">Thalassovita litoralis</name>
    <dbReference type="NCBI Taxonomy" id="1010611"/>
    <lineage>
        <taxon>Bacteria</taxon>
        <taxon>Pseudomonadati</taxon>
        <taxon>Pseudomonadota</taxon>
        <taxon>Alphaproteobacteria</taxon>
        <taxon>Rhodobacterales</taxon>
        <taxon>Roseobacteraceae</taxon>
        <taxon>Thalassovita</taxon>
    </lineage>
</organism>
<protein>
    <submittedName>
        <fullName evidence="7">LysR family transcriptional regulator, hydrogen peroxide-inducible genes activator</fullName>
    </submittedName>
</protein>
<dbReference type="GO" id="GO:0003677">
    <property type="term" value="F:DNA binding"/>
    <property type="evidence" value="ECO:0007669"/>
    <property type="project" value="UniProtKB-KW"/>
</dbReference>
<dbReference type="EMBL" id="FXTO01000004">
    <property type="protein sequence ID" value="SMO50413.1"/>
    <property type="molecule type" value="Genomic_DNA"/>
</dbReference>
<gene>
    <name evidence="7" type="ORF">SAMN06265173_10492</name>
</gene>
<dbReference type="Gene3D" id="1.10.10.10">
    <property type="entry name" value="Winged helix-like DNA-binding domain superfamily/Winged helix DNA-binding domain"/>
    <property type="match status" value="1"/>
</dbReference>
<keyword evidence="5" id="KW-0804">Transcription</keyword>
<accession>A0A521BTE1</accession>
<evidence type="ECO:0000313" key="8">
    <source>
        <dbReference type="Proteomes" id="UP000316030"/>
    </source>
</evidence>
<keyword evidence="8" id="KW-1185">Reference proteome</keyword>
<dbReference type="FunFam" id="1.10.10.10:FF:000001">
    <property type="entry name" value="LysR family transcriptional regulator"/>
    <property type="match status" value="1"/>
</dbReference>
<dbReference type="Proteomes" id="UP000316030">
    <property type="component" value="Unassembled WGS sequence"/>
</dbReference>
<dbReference type="PANTHER" id="PTHR30346:SF26">
    <property type="entry name" value="HYDROGEN PEROXIDE-INDUCIBLE GENES ACTIVATOR"/>
    <property type="match status" value="1"/>
</dbReference>
<feature type="domain" description="HTH lysR-type" evidence="6">
    <location>
        <begin position="3"/>
        <end position="60"/>
    </location>
</feature>
<dbReference type="InterPro" id="IPR036390">
    <property type="entry name" value="WH_DNA-bd_sf"/>
</dbReference>
<dbReference type="AlphaFoldDB" id="A0A521BTE1"/>